<evidence type="ECO:0000259" key="1">
    <source>
        <dbReference type="Pfam" id="PF23265"/>
    </source>
</evidence>
<dbReference type="Proteomes" id="UP000314983">
    <property type="component" value="Chromosome 2"/>
</dbReference>
<feature type="domain" description="KY-like immunoglobulin-like" evidence="1">
    <location>
        <begin position="306"/>
        <end position="401"/>
    </location>
</feature>
<protein>
    <recommendedName>
        <fullName evidence="1">KY-like immunoglobulin-like domain-containing protein</fullName>
    </recommendedName>
</protein>
<dbReference type="GO" id="GO:0005737">
    <property type="term" value="C:cytoplasm"/>
    <property type="evidence" value="ECO:0007669"/>
    <property type="project" value="TreeGrafter"/>
</dbReference>
<dbReference type="InterPro" id="IPR052557">
    <property type="entry name" value="CAP/Cytokinesis_protein"/>
</dbReference>
<accession>A0A4W4G3Y8</accession>
<evidence type="ECO:0000313" key="3">
    <source>
        <dbReference type="Proteomes" id="UP000314983"/>
    </source>
</evidence>
<gene>
    <name evidence="2" type="primary">KY</name>
</gene>
<evidence type="ECO:0000313" key="2">
    <source>
        <dbReference type="Ensembl" id="ENSEEEP00000030997.2"/>
    </source>
</evidence>
<name>A0A4W4G3Y8_ELEEL</name>
<keyword evidence="3" id="KW-1185">Reference proteome</keyword>
<dbReference type="OMA" id="MTFDIKQ"/>
<reference evidence="3" key="2">
    <citation type="journal article" date="2017" name="Sci. Adv.">
        <title>A tail of two voltages: Proteomic comparison of the three electric organs of the electric eel.</title>
        <authorList>
            <person name="Traeger L.L."/>
            <person name="Sabat G."/>
            <person name="Barrett-Wilt G.A."/>
            <person name="Wells G.B."/>
            <person name="Sussman M.R."/>
        </authorList>
    </citation>
    <scope>NUCLEOTIDE SEQUENCE [LARGE SCALE GENOMIC DNA]</scope>
</reference>
<dbReference type="PANTHER" id="PTHR46333">
    <property type="entry name" value="CYTOKINESIS PROTEIN 3"/>
    <property type="match status" value="1"/>
</dbReference>
<reference evidence="3" key="1">
    <citation type="journal article" date="2014" name="Science">
        <title>Nonhuman genetics. Genomic basis for the convergent evolution of electric organs.</title>
        <authorList>
            <person name="Gallant J.R."/>
            <person name="Traeger L.L."/>
            <person name="Volkening J.D."/>
            <person name="Moffett H."/>
            <person name="Chen P.H."/>
            <person name="Novina C.D."/>
            <person name="Phillips G.N.Jr."/>
            <person name="Anand R."/>
            <person name="Wells G.B."/>
            <person name="Pinch M."/>
            <person name="Guth R."/>
            <person name="Unguez G.A."/>
            <person name="Albert J.S."/>
            <person name="Zakon H.H."/>
            <person name="Samanta M.P."/>
            <person name="Sussman M.R."/>
        </authorList>
    </citation>
    <scope>NUCLEOTIDE SEQUENCE [LARGE SCALE GENOMIC DNA]</scope>
</reference>
<dbReference type="PANTHER" id="PTHR46333:SF4">
    <property type="entry name" value="TRANSGLUTAMINASE-LIKE DOMAIN-CONTAINING PROTEIN"/>
    <property type="match status" value="1"/>
</dbReference>
<feature type="domain" description="KY-like immunoglobulin-like" evidence="1">
    <location>
        <begin position="198"/>
        <end position="279"/>
    </location>
</feature>
<dbReference type="STRING" id="8005.ENSEEEP00000030997"/>
<reference evidence="2" key="3">
    <citation type="submission" date="2020-05" db="EMBL/GenBank/DDBJ databases">
        <title>Electrophorus electricus (electric eel) genome, fEleEle1, primary haplotype.</title>
        <authorList>
            <person name="Myers G."/>
            <person name="Meyer A."/>
            <person name="Fedrigo O."/>
            <person name="Formenti G."/>
            <person name="Rhie A."/>
            <person name="Tracey A."/>
            <person name="Sims Y."/>
            <person name="Jarvis E.D."/>
        </authorList>
    </citation>
    <scope>NUCLEOTIDE SEQUENCE [LARGE SCALE GENOMIC DNA]</scope>
</reference>
<dbReference type="AlphaFoldDB" id="A0A4W4G3Y8"/>
<sequence length="504" mass="56477">MDNRVFMKRYNEFYFLTDPEDFINSHCPDEEEWQLLENPVKLEEFERMVLKTSAFYQLRLTLIQPRHFLLITENGEASISMGFPQPVDFTYQIFQRSCCEQKELRGSVGLLTVTQTTMKLRLLPPTVGSFEVMIFARLGNTSGMFGWVCSFQVECSKPQPAKDLPENPYLCWGMQRNAEALGLEPRVCGSEVAVLGGGTFELVLHTARPLMMLCELSHKDLDQNLAKRCLATQIEADKLTCHVLCPYTGYYRLSVFVRDYELAGDNFSNAGNFMLYCAGNPINLNELFPPALSNWCGPGISTDLAGLSKFSHTEAIVSTQQGQLDITFRNQHDLDIHAVLSKEQRSRAGHDLTRHIFLAHARTEVMVSVTLPEPGVYKLSLYASAAPDEDYAPLCDFVVRNGAEAGRPAFPRTYAAWGKGDVLLEPRTGLLEPHSRVRLRARVPGARRVCALGQQTAELHLDDSGVWEGEAVTGSGRQLRIAAFRDLTSTDMDILVCFDVRDAA</sequence>
<dbReference type="GeneTree" id="ENSGT00940000165596"/>
<proteinExistence type="predicted"/>
<organism evidence="2 3">
    <name type="scientific">Electrophorus electricus</name>
    <name type="common">Electric eel</name>
    <name type="synonym">Gymnotus electricus</name>
    <dbReference type="NCBI Taxonomy" id="8005"/>
    <lineage>
        <taxon>Eukaryota</taxon>
        <taxon>Metazoa</taxon>
        <taxon>Chordata</taxon>
        <taxon>Craniata</taxon>
        <taxon>Vertebrata</taxon>
        <taxon>Euteleostomi</taxon>
        <taxon>Actinopterygii</taxon>
        <taxon>Neopterygii</taxon>
        <taxon>Teleostei</taxon>
        <taxon>Ostariophysi</taxon>
        <taxon>Gymnotiformes</taxon>
        <taxon>Gymnotoidei</taxon>
        <taxon>Gymnotidae</taxon>
        <taxon>Electrophorus</taxon>
    </lineage>
</organism>
<reference evidence="2" key="4">
    <citation type="submission" date="2025-08" db="UniProtKB">
        <authorList>
            <consortium name="Ensembl"/>
        </authorList>
    </citation>
    <scope>IDENTIFICATION</scope>
</reference>
<dbReference type="Pfam" id="PF23265">
    <property type="entry name" value="Ig-like_KY"/>
    <property type="match status" value="3"/>
</dbReference>
<feature type="domain" description="KY-like immunoglobulin-like" evidence="1">
    <location>
        <begin position="42"/>
        <end position="161"/>
    </location>
</feature>
<dbReference type="InterPro" id="IPR056564">
    <property type="entry name" value="Ig-like_KY"/>
</dbReference>
<dbReference type="Ensembl" id="ENSEEET00000031367.2">
    <property type="protein sequence ID" value="ENSEEEP00000030997.2"/>
    <property type="gene ID" value="ENSEEEG00000014834.2"/>
</dbReference>
<reference evidence="2" key="5">
    <citation type="submission" date="2025-09" db="UniProtKB">
        <authorList>
            <consortium name="Ensembl"/>
        </authorList>
    </citation>
    <scope>IDENTIFICATION</scope>
</reference>